<keyword evidence="3" id="KW-1185">Reference proteome</keyword>
<feature type="region of interest" description="Disordered" evidence="1">
    <location>
        <begin position="17"/>
        <end position="94"/>
    </location>
</feature>
<dbReference type="InParanoid" id="A0A7N2LB59"/>
<organism evidence="2 3">
    <name type="scientific">Quercus lobata</name>
    <name type="common">Valley oak</name>
    <dbReference type="NCBI Taxonomy" id="97700"/>
    <lineage>
        <taxon>Eukaryota</taxon>
        <taxon>Viridiplantae</taxon>
        <taxon>Streptophyta</taxon>
        <taxon>Embryophyta</taxon>
        <taxon>Tracheophyta</taxon>
        <taxon>Spermatophyta</taxon>
        <taxon>Magnoliopsida</taxon>
        <taxon>eudicotyledons</taxon>
        <taxon>Gunneridae</taxon>
        <taxon>Pentapetalae</taxon>
        <taxon>rosids</taxon>
        <taxon>fabids</taxon>
        <taxon>Fagales</taxon>
        <taxon>Fagaceae</taxon>
        <taxon>Quercus</taxon>
    </lineage>
</organism>
<evidence type="ECO:0000313" key="2">
    <source>
        <dbReference type="EnsemblPlants" id="QL03p074082:mrna"/>
    </source>
</evidence>
<feature type="compositionally biased region" description="Polar residues" evidence="1">
    <location>
        <begin position="180"/>
        <end position="192"/>
    </location>
</feature>
<name>A0A7N2LB59_QUELO</name>
<feature type="region of interest" description="Disordered" evidence="1">
    <location>
        <begin position="176"/>
        <end position="214"/>
    </location>
</feature>
<feature type="compositionally biased region" description="Basic and acidic residues" evidence="1">
    <location>
        <begin position="21"/>
        <end position="44"/>
    </location>
</feature>
<dbReference type="PANTHER" id="PTHR33673">
    <property type="entry name" value="SUPPRESSOR SRP40-LIKE PROTEIN"/>
    <property type="match status" value="1"/>
</dbReference>
<proteinExistence type="predicted"/>
<dbReference type="PANTHER" id="PTHR33673:SF3">
    <property type="entry name" value="SUPPRESSOR SRP40-LIKE PROTEIN"/>
    <property type="match status" value="1"/>
</dbReference>
<dbReference type="Gramene" id="QL03p074082:mrna">
    <property type="protein sequence ID" value="QL03p074082:mrna"/>
    <property type="gene ID" value="QL03p074082"/>
</dbReference>
<dbReference type="EnsemblPlants" id="QL03p074082:mrna">
    <property type="protein sequence ID" value="QL03p074082:mrna"/>
    <property type="gene ID" value="QL03p074082"/>
</dbReference>
<protein>
    <submittedName>
        <fullName evidence="2">Uncharacterized protein</fullName>
    </submittedName>
</protein>
<feature type="compositionally biased region" description="Basic and acidic residues" evidence="1">
    <location>
        <begin position="54"/>
        <end position="67"/>
    </location>
</feature>
<dbReference type="Proteomes" id="UP000594261">
    <property type="component" value="Chromosome 3"/>
</dbReference>
<dbReference type="EMBL" id="LRBV02000003">
    <property type="status" value="NOT_ANNOTATED_CDS"/>
    <property type="molecule type" value="Genomic_DNA"/>
</dbReference>
<reference evidence="2" key="2">
    <citation type="submission" date="2021-01" db="UniProtKB">
        <authorList>
            <consortium name="EnsemblPlants"/>
        </authorList>
    </citation>
    <scope>IDENTIFICATION</scope>
</reference>
<evidence type="ECO:0000313" key="3">
    <source>
        <dbReference type="Proteomes" id="UP000594261"/>
    </source>
</evidence>
<evidence type="ECO:0000256" key="1">
    <source>
        <dbReference type="SAM" id="MobiDB-lite"/>
    </source>
</evidence>
<feature type="region of interest" description="Disordered" evidence="1">
    <location>
        <begin position="341"/>
        <end position="371"/>
    </location>
</feature>
<sequence>MELKDGSGSYKVILLEISDESSSKHSETHSESLGESGSSEKFEIHPSLIIRTQSKHEETHTHADFIDRSGSSKHSETCSVVIDGSGSSKHSETSSDVIDLTNFIDGSGSSKHSETCSDIIDMTEVIDGTDSSNHSSIHQEDAINEANQHALAKKLGPTSSSDSSLEDVIQIIINKVPKSGESNSSFPNPNTDTPHEAIEEETDISSNRSTPVSDVGHESVAQNMSPTQSPKIQVMDRSVGYDPSRIPRSVFETSKSTTPMDWSVASNDSLFSLHVGNNSFSKDRMFLFGDFKSDELSKSGELTKLSSIPSVPKEEIDKKKIKIGGATLEVDENSNDAAKVSTEAQNLQNVPRPAVSRNSSSPSRNSDDTRNSAESFAFPVIRCASIIRRMHICMKLYISFLSTKRRIMQSHRAIVPIVAGRSATVYGKAATLGGLAATVLIVAGRSATVGTVAENFAVVESTAVFNADEEQRQQQKPLSPKVASESTAKCWFPFLSWLQQGGSYCSRVHCRPCAHCC</sequence>
<accession>A0A7N2LB59</accession>
<reference evidence="2 3" key="1">
    <citation type="journal article" date="2016" name="G3 (Bethesda)">
        <title>First Draft Assembly and Annotation of the Genome of a California Endemic Oak Quercus lobata Nee (Fagaceae).</title>
        <authorList>
            <person name="Sork V.L."/>
            <person name="Fitz-Gibbon S.T."/>
            <person name="Puiu D."/>
            <person name="Crepeau M."/>
            <person name="Gugger P.F."/>
            <person name="Sherman R."/>
            <person name="Stevens K."/>
            <person name="Langley C.H."/>
            <person name="Pellegrini M."/>
            <person name="Salzberg S.L."/>
        </authorList>
    </citation>
    <scope>NUCLEOTIDE SEQUENCE [LARGE SCALE GENOMIC DNA]</scope>
    <source>
        <strain evidence="2 3">cv. SW786</strain>
    </source>
</reference>
<dbReference type="AlphaFoldDB" id="A0A7N2LB59"/>